<dbReference type="InterPro" id="IPR014710">
    <property type="entry name" value="RmlC-like_jellyroll"/>
</dbReference>
<dbReference type="CDD" id="cd00038">
    <property type="entry name" value="CAP_ED"/>
    <property type="match status" value="1"/>
</dbReference>
<comment type="caution">
    <text evidence="2">The sequence shown here is derived from an EMBL/GenBank/DDBJ whole genome shotgun (WGS) entry which is preliminary data.</text>
</comment>
<dbReference type="InterPro" id="IPR050397">
    <property type="entry name" value="Env_Response_Regulators"/>
</dbReference>
<organism evidence="2 3">
    <name type="scientific">Nocardioides lentus</name>
    <dbReference type="NCBI Taxonomy" id="338077"/>
    <lineage>
        <taxon>Bacteria</taxon>
        <taxon>Bacillati</taxon>
        <taxon>Actinomycetota</taxon>
        <taxon>Actinomycetes</taxon>
        <taxon>Propionibacteriales</taxon>
        <taxon>Nocardioidaceae</taxon>
        <taxon>Nocardioides</taxon>
    </lineage>
</organism>
<keyword evidence="3" id="KW-1185">Reference proteome</keyword>
<dbReference type="PROSITE" id="PS50042">
    <property type="entry name" value="CNMP_BINDING_3"/>
    <property type="match status" value="1"/>
</dbReference>
<dbReference type="Pfam" id="PF00027">
    <property type="entry name" value="cNMP_binding"/>
    <property type="match status" value="1"/>
</dbReference>
<evidence type="ECO:0000313" key="3">
    <source>
        <dbReference type="Proteomes" id="UP001501612"/>
    </source>
</evidence>
<evidence type="ECO:0000313" key="2">
    <source>
        <dbReference type="EMBL" id="GAA1907952.1"/>
    </source>
</evidence>
<gene>
    <name evidence="2" type="ORF">GCM10009737_06050</name>
</gene>
<dbReference type="PANTHER" id="PTHR24567:SF74">
    <property type="entry name" value="HTH-TYPE TRANSCRIPTIONAL REGULATOR ARCR"/>
    <property type="match status" value="1"/>
</dbReference>
<dbReference type="SMART" id="SM00100">
    <property type="entry name" value="cNMP"/>
    <property type="match status" value="1"/>
</dbReference>
<evidence type="ECO:0000259" key="1">
    <source>
        <dbReference type="PROSITE" id="PS50042"/>
    </source>
</evidence>
<dbReference type="InterPro" id="IPR000595">
    <property type="entry name" value="cNMP-bd_dom"/>
</dbReference>
<dbReference type="PROSITE" id="PS00889">
    <property type="entry name" value="CNMP_BINDING_2"/>
    <property type="match status" value="1"/>
</dbReference>
<reference evidence="3" key="1">
    <citation type="journal article" date="2019" name="Int. J. Syst. Evol. Microbiol.">
        <title>The Global Catalogue of Microorganisms (GCM) 10K type strain sequencing project: providing services to taxonomists for standard genome sequencing and annotation.</title>
        <authorList>
            <consortium name="The Broad Institute Genomics Platform"/>
            <consortium name="The Broad Institute Genome Sequencing Center for Infectious Disease"/>
            <person name="Wu L."/>
            <person name="Ma J."/>
        </authorList>
    </citation>
    <scope>NUCLEOTIDE SEQUENCE [LARGE SCALE GENOMIC DNA]</scope>
    <source>
        <strain evidence="3">JCM 14046</strain>
    </source>
</reference>
<dbReference type="PANTHER" id="PTHR24567">
    <property type="entry name" value="CRP FAMILY TRANSCRIPTIONAL REGULATORY PROTEIN"/>
    <property type="match status" value="1"/>
</dbReference>
<dbReference type="InterPro" id="IPR018490">
    <property type="entry name" value="cNMP-bd_dom_sf"/>
</dbReference>
<dbReference type="InterPro" id="IPR018488">
    <property type="entry name" value="cNMP-bd_CS"/>
</dbReference>
<dbReference type="SUPFAM" id="SSF51206">
    <property type="entry name" value="cAMP-binding domain-like"/>
    <property type="match status" value="1"/>
</dbReference>
<proteinExistence type="predicted"/>
<protein>
    <recommendedName>
        <fullName evidence="1">Cyclic nucleotide-binding domain-containing protein</fullName>
    </recommendedName>
</protein>
<dbReference type="Gene3D" id="2.60.120.10">
    <property type="entry name" value="Jelly Rolls"/>
    <property type="match status" value="1"/>
</dbReference>
<dbReference type="RefSeq" id="WP_344003507.1">
    <property type="nucleotide sequence ID" value="NZ_BAAAMY010000001.1"/>
</dbReference>
<feature type="domain" description="Cyclic nucleotide-binding" evidence="1">
    <location>
        <begin position="15"/>
        <end position="130"/>
    </location>
</feature>
<accession>A0ABP5ACH9</accession>
<dbReference type="EMBL" id="BAAAMY010000001">
    <property type="protein sequence ID" value="GAA1907952.1"/>
    <property type="molecule type" value="Genomic_DNA"/>
</dbReference>
<name>A0ABP5ACH9_9ACTN</name>
<dbReference type="Proteomes" id="UP001501612">
    <property type="component" value="Unassembled WGS sequence"/>
</dbReference>
<sequence>MTRTDLDQALAAVDVLSSLSRRQLRKLVDAGSEVRSPARKEIATEGLGALALHVILDGQVEVSREGSVIRTLGPGDYFGEISMIDGRPRSATVTTTEVTTTFAIPHVTVAGLLEKDAELANALLVSLCGRLREAEARR</sequence>